<keyword evidence="2 4" id="KW-0378">Hydrolase</keyword>
<dbReference type="AlphaFoldDB" id="F1ZAY7"/>
<keyword evidence="4" id="KW-0732">Signal</keyword>
<dbReference type="Gene3D" id="3.40.50.1820">
    <property type="entry name" value="alpha/beta hydrolase"/>
    <property type="match status" value="1"/>
</dbReference>
<dbReference type="EC" id="3.1.1.-" evidence="4"/>
<comment type="caution">
    <text evidence="6">The sequence shown here is derived from an EMBL/GenBank/DDBJ whole genome shotgun (WGS) entry which is preliminary data.</text>
</comment>
<feature type="signal peptide" evidence="4">
    <location>
        <begin position="1"/>
        <end position="26"/>
    </location>
</feature>
<feature type="active site" description="Acyl-ester intermediate" evidence="3">
    <location>
        <position position="221"/>
    </location>
</feature>
<dbReference type="Proteomes" id="UP000004728">
    <property type="component" value="Unassembled WGS sequence"/>
</dbReference>
<dbReference type="STRING" id="983920.Y88_0287"/>
<dbReference type="PROSITE" id="PS00941">
    <property type="entry name" value="CARBOXYLESTERASE_B_2"/>
    <property type="match status" value="1"/>
</dbReference>
<dbReference type="InterPro" id="IPR019819">
    <property type="entry name" value="Carboxylesterase_B_CS"/>
</dbReference>
<dbReference type="PROSITE" id="PS00122">
    <property type="entry name" value="CARBOXYLESTERASE_B_1"/>
    <property type="match status" value="1"/>
</dbReference>
<feature type="active site" description="Charge relay system" evidence="3">
    <location>
        <position position="340"/>
    </location>
</feature>
<dbReference type="Pfam" id="PF00135">
    <property type="entry name" value="COesterase"/>
    <property type="match status" value="1"/>
</dbReference>
<evidence type="ECO:0000313" key="7">
    <source>
        <dbReference type="Proteomes" id="UP000004728"/>
    </source>
</evidence>
<organism evidence="6 7">
    <name type="scientific">Novosphingobium nitrogenifigens DSM 19370</name>
    <dbReference type="NCBI Taxonomy" id="983920"/>
    <lineage>
        <taxon>Bacteria</taxon>
        <taxon>Pseudomonadati</taxon>
        <taxon>Pseudomonadota</taxon>
        <taxon>Alphaproteobacteria</taxon>
        <taxon>Sphingomonadales</taxon>
        <taxon>Sphingomonadaceae</taxon>
        <taxon>Novosphingobium</taxon>
    </lineage>
</organism>
<dbReference type="SUPFAM" id="SSF53474">
    <property type="entry name" value="alpha/beta-Hydrolases"/>
    <property type="match status" value="1"/>
</dbReference>
<dbReference type="eggNOG" id="COG2272">
    <property type="taxonomic scope" value="Bacteria"/>
</dbReference>
<keyword evidence="7" id="KW-1185">Reference proteome</keyword>
<protein>
    <recommendedName>
        <fullName evidence="4">Carboxylic ester hydrolase</fullName>
        <ecNumber evidence="4">3.1.1.-</ecNumber>
    </recommendedName>
</protein>
<feature type="domain" description="Carboxylesterase type B" evidence="5">
    <location>
        <begin position="33"/>
        <end position="519"/>
    </location>
</feature>
<feature type="chain" id="PRO_5005129038" description="Carboxylic ester hydrolase" evidence="4">
    <location>
        <begin position="27"/>
        <end position="540"/>
    </location>
</feature>
<feature type="active site" description="Charge relay system" evidence="3">
    <location>
        <position position="443"/>
    </location>
</feature>
<reference evidence="6 7" key="1">
    <citation type="journal article" date="2012" name="J. Bacteriol.">
        <title>Draft Genome Sequence of Novosphingobium nitrogenifigens Y88T.</title>
        <authorList>
            <person name="Strabala T.J."/>
            <person name="Macdonald L."/>
            <person name="Liu V."/>
            <person name="Smit A.M."/>
        </authorList>
    </citation>
    <scope>NUCLEOTIDE SEQUENCE [LARGE SCALE GENOMIC DNA]</scope>
    <source>
        <strain evidence="6 7">DSM 19370</strain>
    </source>
</reference>
<dbReference type="ESTHER" id="9sphn-f1zay7">
    <property type="family name" value="Carb_B_Bacteria"/>
</dbReference>
<comment type="similarity">
    <text evidence="1 4">Belongs to the type-B carboxylesterase/lipase family.</text>
</comment>
<evidence type="ECO:0000256" key="1">
    <source>
        <dbReference type="ARBA" id="ARBA00005964"/>
    </source>
</evidence>
<evidence type="ECO:0000259" key="5">
    <source>
        <dbReference type="Pfam" id="PF00135"/>
    </source>
</evidence>
<dbReference type="InParanoid" id="F1ZAY7"/>
<name>F1ZAY7_9SPHN</name>
<gene>
    <name evidence="6" type="ORF">Y88_0287</name>
</gene>
<evidence type="ECO:0000256" key="3">
    <source>
        <dbReference type="PIRSR" id="PIRSR600997-1"/>
    </source>
</evidence>
<proteinExistence type="inferred from homology"/>
<evidence type="ECO:0000256" key="2">
    <source>
        <dbReference type="ARBA" id="ARBA00022801"/>
    </source>
</evidence>
<dbReference type="InterPro" id="IPR029058">
    <property type="entry name" value="AB_hydrolase_fold"/>
</dbReference>
<sequence>MSAMDRVSRRTALGLLAAGFSIPGWAASEAGREAVVETPFGRLAGQDRGGVRAFLGIPYAPPPVGGGRFASPGKPPRWTGTRRAQVCGAPCLQVNTDFPAWVDPLAGSEDCLYLNVWTPAEPGERPLPVMVWVHGGWFLSGSGGLPLYDGARLAATERVVVVTVNHRLGPLGYLWLGDLDPRFAEAANPGQQDLVAALRWVREGIGAFGGDRANVTVFGESGGGFKTGTLMAMPSARGLFHKAILQSGSLTRVQDRDQASEVARTVMARMGIEANRPERLREVPVSALVAADWPLLAHARGGPFFQPVADGTVVTAFDWSKAPPAGAAGLPMLIGTNRDEAAAFAGMLAPPVDDAGIATMLDDAAPGRGFADPGAGLALVKAVAAARPGLSPQALLFETATLAGFRHSAMVMTQSAARAAPGNVFSYRFDWKTPCFGGAWALHGGEIPFVFGNLAYGAAWDGKDNDALRRAADPVGDADRLARAMMGAWGAFARTGRPDPAWPAYSDESRMVMLFDRTIRASSDPDGDLRRIVADYDIRL</sequence>
<dbReference type="InterPro" id="IPR050309">
    <property type="entry name" value="Type-B_Carboxylest/Lipase"/>
</dbReference>
<dbReference type="HOGENOM" id="CLU_006586_16_4_5"/>
<dbReference type="PRINTS" id="PR00878">
    <property type="entry name" value="CHOLNESTRASE"/>
</dbReference>
<dbReference type="InterPro" id="IPR000997">
    <property type="entry name" value="Cholinesterase"/>
</dbReference>
<evidence type="ECO:0000256" key="4">
    <source>
        <dbReference type="RuleBase" id="RU361235"/>
    </source>
</evidence>
<accession>F1ZAY7</accession>
<dbReference type="GO" id="GO:0004104">
    <property type="term" value="F:cholinesterase activity"/>
    <property type="evidence" value="ECO:0007669"/>
    <property type="project" value="InterPro"/>
</dbReference>
<dbReference type="EMBL" id="AEWJ01000044">
    <property type="protein sequence ID" value="EGD58235.1"/>
    <property type="molecule type" value="Genomic_DNA"/>
</dbReference>
<dbReference type="OrthoDB" id="9775851at2"/>
<evidence type="ECO:0000313" key="6">
    <source>
        <dbReference type="EMBL" id="EGD58235.1"/>
    </source>
</evidence>
<dbReference type="InterPro" id="IPR019826">
    <property type="entry name" value="Carboxylesterase_B_AS"/>
</dbReference>
<dbReference type="InterPro" id="IPR002018">
    <property type="entry name" value="CarbesteraseB"/>
</dbReference>
<dbReference type="PANTHER" id="PTHR11559">
    <property type="entry name" value="CARBOXYLESTERASE"/>
    <property type="match status" value="1"/>
</dbReference>